<name>A0A0K9XDW7_9ACTN</name>
<organism evidence="2 3">
    <name type="scientific">Streptomyces caatingaensis</name>
    <dbReference type="NCBI Taxonomy" id="1678637"/>
    <lineage>
        <taxon>Bacteria</taxon>
        <taxon>Bacillati</taxon>
        <taxon>Actinomycetota</taxon>
        <taxon>Actinomycetes</taxon>
        <taxon>Kitasatosporales</taxon>
        <taxon>Streptomycetaceae</taxon>
        <taxon>Streptomyces</taxon>
    </lineage>
</organism>
<dbReference type="GO" id="GO:0047372">
    <property type="term" value="F:monoacylglycerol lipase activity"/>
    <property type="evidence" value="ECO:0007669"/>
    <property type="project" value="TreeGrafter"/>
</dbReference>
<dbReference type="GO" id="GO:0046464">
    <property type="term" value="P:acylglycerol catabolic process"/>
    <property type="evidence" value="ECO:0007669"/>
    <property type="project" value="TreeGrafter"/>
</dbReference>
<reference evidence="3" key="1">
    <citation type="submission" date="2015-07" db="EMBL/GenBank/DDBJ databases">
        <title>Draft genome sequence of Streptomyces sp. CMAA 1322, a bacterium isolated from Caatinga biome, from dry forest semiarid of Brazil.</title>
        <authorList>
            <person name="Santos S.N."/>
            <person name="Gacesa R."/>
            <person name="Taketani R.G."/>
            <person name="Long P.F."/>
            <person name="Melo I.S."/>
        </authorList>
    </citation>
    <scope>NUCLEOTIDE SEQUENCE [LARGE SCALE GENOMIC DNA]</scope>
    <source>
        <strain evidence="3">CMAA 1322</strain>
    </source>
</reference>
<protein>
    <recommendedName>
        <fullName evidence="1">AB hydrolase-1 domain-containing protein</fullName>
    </recommendedName>
</protein>
<dbReference type="PANTHER" id="PTHR43798">
    <property type="entry name" value="MONOACYLGLYCEROL LIPASE"/>
    <property type="match status" value="1"/>
</dbReference>
<dbReference type="Proteomes" id="UP000037288">
    <property type="component" value="Unassembled WGS sequence"/>
</dbReference>
<keyword evidence="3" id="KW-1185">Reference proteome</keyword>
<feature type="domain" description="AB hydrolase-1" evidence="1">
    <location>
        <begin position="24"/>
        <end position="249"/>
    </location>
</feature>
<dbReference type="AlphaFoldDB" id="A0A0K9XDW7"/>
<evidence type="ECO:0000313" key="3">
    <source>
        <dbReference type="Proteomes" id="UP000037288"/>
    </source>
</evidence>
<dbReference type="InterPro" id="IPR000073">
    <property type="entry name" value="AB_hydrolase_1"/>
</dbReference>
<dbReference type="GO" id="GO:0016020">
    <property type="term" value="C:membrane"/>
    <property type="evidence" value="ECO:0007669"/>
    <property type="project" value="TreeGrafter"/>
</dbReference>
<evidence type="ECO:0000313" key="2">
    <source>
        <dbReference type="EMBL" id="KNB50842.1"/>
    </source>
</evidence>
<dbReference type="RefSeq" id="WP_049717758.1">
    <property type="nucleotide sequence ID" value="NZ_LFXA01000013.1"/>
</dbReference>
<proteinExistence type="predicted"/>
<sequence length="265" mass="27833">MRSVSVAGTTVSYRREGQGTGLTLLHGSMSDGASGFGHLVGRFADCRAVVTPDFAGAGNSTIPNGPLSLDLLVAQAVAVIKDSADGPVDLLGTSLGAVVAAATAATHPELVRRLVLVAGWASSDDARHQLVFKTWERLLRSDPALATPFGLSLAFSPSFLAGLGGERVSQLANRKFPDATDRRIELGLRIDIRHLVGRITAPTLVVGLTQDYLVPSRHAKAVHTAIPASQYAEIDSGHAVQLEKPDELVHLARGFFLTDTATVTG</sequence>
<dbReference type="InterPro" id="IPR050266">
    <property type="entry name" value="AB_hydrolase_sf"/>
</dbReference>
<dbReference type="OrthoDB" id="3866834at2"/>
<accession>A0A0K9XDW7</accession>
<dbReference type="InterPro" id="IPR029058">
    <property type="entry name" value="AB_hydrolase_fold"/>
</dbReference>
<dbReference type="PRINTS" id="PR00111">
    <property type="entry name" value="ABHYDROLASE"/>
</dbReference>
<gene>
    <name evidence="2" type="ORF">AC230_20665</name>
</gene>
<dbReference type="Gene3D" id="3.40.50.1820">
    <property type="entry name" value="alpha/beta hydrolase"/>
    <property type="match status" value="1"/>
</dbReference>
<dbReference type="SUPFAM" id="SSF53474">
    <property type="entry name" value="alpha/beta-Hydrolases"/>
    <property type="match status" value="1"/>
</dbReference>
<evidence type="ECO:0000259" key="1">
    <source>
        <dbReference type="Pfam" id="PF12697"/>
    </source>
</evidence>
<dbReference type="EMBL" id="LFXA01000013">
    <property type="protein sequence ID" value="KNB50842.1"/>
    <property type="molecule type" value="Genomic_DNA"/>
</dbReference>
<comment type="caution">
    <text evidence="2">The sequence shown here is derived from an EMBL/GenBank/DDBJ whole genome shotgun (WGS) entry which is preliminary data.</text>
</comment>
<dbReference type="Pfam" id="PF12697">
    <property type="entry name" value="Abhydrolase_6"/>
    <property type="match status" value="1"/>
</dbReference>
<dbReference type="PATRIC" id="fig|1678637.3.peg.4424"/>
<dbReference type="PANTHER" id="PTHR43798:SF5">
    <property type="entry name" value="MONOACYLGLYCEROL LIPASE ABHD6"/>
    <property type="match status" value="1"/>
</dbReference>
<dbReference type="STRING" id="1678637.AC230_20665"/>